<comment type="caution">
    <text evidence="1">The sequence shown here is derived from an EMBL/GenBank/DDBJ whole genome shotgun (WGS) entry which is preliminary data.</text>
</comment>
<reference evidence="1" key="1">
    <citation type="submission" date="2019-07" db="EMBL/GenBank/DDBJ databases">
        <authorList>
            <person name="Dittberner H."/>
        </authorList>
    </citation>
    <scope>NUCLEOTIDE SEQUENCE [LARGE SCALE GENOMIC DNA]</scope>
</reference>
<evidence type="ECO:0000313" key="2">
    <source>
        <dbReference type="Proteomes" id="UP000489600"/>
    </source>
</evidence>
<accession>A0A565BH16</accession>
<gene>
    <name evidence="1" type="ORF">ANE_LOCUS11380</name>
</gene>
<dbReference type="EMBL" id="CABITT030000004">
    <property type="protein sequence ID" value="VVB00936.1"/>
    <property type="molecule type" value="Genomic_DNA"/>
</dbReference>
<organism evidence="1 2">
    <name type="scientific">Arabis nemorensis</name>
    <dbReference type="NCBI Taxonomy" id="586526"/>
    <lineage>
        <taxon>Eukaryota</taxon>
        <taxon>Viridiplantae</taxon>
        <taxon>Streptophyta</taxon>
        <taxon>Embryophyta</taxon>
        <taxon>Tracheophyta</taxon>
        <taxon>Spermatophyta</taxon>
        <taxon>Magnoliopsida</taxon>
        <taxon>eudicotyledons</taxon>
        <taxon>Gunneridae</taxon>
        <taxon>Pentapetalae</taxon>
        <taxon>rosids</taxon>
        <taxon>malvids</taxon>
        <taxon>Brassicales</taxon>
        <taxon>Brassicaceae</taxon>
        <taxon>Arabideae</taxon>
        <taxon>Arabis</taxon>
    </lineage>
</organism>
<dbReference type="AlphaFoldDB" id="A0A565BH16"/>
<dbReference type="Proteomes" id="UP000489600">
    <property type="component" value="Unassembled WGS sequence"/>
</dbReference>
<keyword evidence="2" id="KW-1185">Reference proteome</keyword>
<protein>
    <submittedName>
        <fullName evidence="1">Uncharacterized protein</fullName>
    </submittedName>
</protein>
<proteinExistence type="predicted"/>
<evidence type="ECO:0000313" key="1">
    <source>
        <dbReference type="EMBL" id="VVB00936.1"/>
    </source>
</evidence>
<sequence length="88" mass="10120">MAKLELTMSLLCPQKLVKVQRFYPYFKDCVRAIDLYIFSQWSDEKSDIFSQLKSGCEGSTDDSKVLSDTLTKNTNRLPVREIMDFGKG</sequence>
<name>A0A565BH16_9BRAS</name>